<dbReference type="SUPFAM" id="SSF55874">
    <property type="entry name" value="ATPase domain of HSP90 chaperone/DNA topoisomerase II/histidine kinase"/>
    <property type="match status" value="1"/>
</dbReference>
<reference evidence="8 9" key="1">
    <citation type="journal article" date="2014" name="PLoS Genet.">
        <title>Phylogenetically driven sequencing of extremely halophilic archaea reveals strategies for static and dynamic osmo-response.</title>
        <authorList>
            <person name="Becker E.A."/>
            <person name="Seitzer P.M."/>
            <person name="Tritt A."/>
            <person name="Larsen D."/>
            <person name="Krusor M."/>
            <person name="Yao A.I."/>
            <person name="Wu D."/>
            <person name="Madern D."/>
            <person name="Eisen J.A."/>
            <person name="Darling A.E."/>
            <person name="Facciotti M.T."/>
        </authorList>
    </citation>
    <scope>NUCLEOTIDE SEQUENCE [LARGE SCALE GENOMIC DNA]</scope>
    <source>
        <strain evidence="8 9">DSM 18795</strain>
    </source>
</reference>
<evidence type="ECO:0000256" key="2">
    <source>
        <dbReference type="ARBA" id="ARBA00012438"/>
    </source>
</evidence>
<feature type="transmembrane region" description="Helical" evidence="6">
    <location>
        <begin position="32"/>
        <end position="56"/>
    </location>
</feature>
<organism evidence="8 9">
    <name type="scientific">Natronococcus jeotgali DSM 18795</name>
    <dbReference type="NCBI Taxonomy" id="1227498"/>
    <lineage>
        <taxon>Archaea</taxon>
        <taxon>Methanobacteriati</taxon>
        <taxon>Methanobacteriota</taxon>
        <taxon>Stenosarchaea group</taxon>
        <taxon>Halobacteria</taxon>
        <taxon>Halobacteriales</taxon>
        <taxon>Natrialbaceae</taxon>
        <taxon>Natronococcus</taxon>
    </lineage>
</organism>
<evidence type="ECO:0000256" key="6">
    <source>
        <dbReference type="SAM" id="Phobius"/>
    </source>
</evidence>
<dbReference type="InterPro" id="IPR031623">
    <property type="entry name" value="HisKA_4TM"/>
</dbReference>
<keyword evidence="6" id="KW-0812">Transmembrane</keyword>
<proteinExistence type="predicted"/>
<dbReference type="STRING" id="1227498.C492_05365"/>
<evidence type="ECO:0000256" key="4">
    <source>
        <dbReference type="ARBA" id="ARBA00022679"/>
    </source>
</evidence>
<evidence type="ECO:0000313" key="8">
    <source>
        <dbReference type="EMBL" id="ELY64331.1"/>
    </source>
</evidence>
<dbReference type="InterPro" id="IPR036890">
    <property type="entry name" value="HATPase_C_sf"/>
</dbReference>
<dbReference type="Pfam" id="PF02518">
    <property type="entry name" value="HATPase_c"/>
    <property type="match status" value="1"/>
</dbReference>
<dbReference type="PANTHER" id="PTHR43304:SF1">
    <property type="entry name" value="PAC DOMAIN-CONTAINING PROTEIN"/>
    <property type="match status" value="1"/>
</dbReference>
<evidence type="ECO:0000259" key="7">
    <source>
        <dbReference type="PROSITE" id="PS50109"/>
    </source>
</evidence>
<dbReference type="Pfam" id="PF00512">
    <property type="entry name" value="HisKA"/>
    <property type="match status" value="1"/>
</dbReference>
<protein>
    <recommendedName>
        <fullName evidence="2">histidine kinase</fullName>
        <ecNumber evidence="2">2.7.13.3</ecNumber>
    </recommendedName>
</protein>
<dbReference type="EC" id="2.7.13.3" evidence="2"/>
<dbReference type="PANTHER" id="PTHR43304">
    <property type="entry name" value="PHYTOCHROME-LIKE PROTEIN CPH1"/>
    <property type="match status" value="1"/>
</dbReference>
<dbReference type="InterPro" id="IPR003661">
    <property type="entry name" value="HisK_dim/P_dom"/>
</dbReference>
<sequence length="328" mass="36136">MAILVGVPSLILATGGYWLARSEIRSEVYSGVVTWCLGGIGVMIALLGLTALAAGLRDPLQNTLILTAIGSVAGFAAGIHDARAKTREIELEETVKQLKASNERLEQFAYAASHDLQEPLRMVSTYLQLVERRADDELSGETEEYLEYAVDGADRMREMVRGLLEYSRVEREGEPFESVDLNVVVEDALEDMQMRIEESRTEVVTDTLPRVRGDANQLRQVIQNLVDNAIKYSGDEPPQITVSTDRNGAMCEVSVHDDGIGIDPENQERVFEVFERLHTPDEYPGSGIGLAVSKRIIERHGGDIWVESEPGNGTTITFTLPSAETADQ</sequence>
<comment type="caution">
    <text evidence="8">The sequence shown here is derived from an EMBL/GenBank/DDBJ whole genome shotgun (WGS) entry which is preliminary data.</text>
</comment>
<keyword evidence="6" id="KW-1133">Transmembrane helix</keyword>
<keyword evidence="4" id="KW-0808">Transferase</keyword>
<dbReference type="PRINTS" id="PR00344">
    <property type="entry name" value="BCTRLSENSOR"/>
</dbReference>
<dbReference type="EMBL" id="AOIA01000033">
    <property type="protein sequence ID" value="ELY64331.1"/>
    <property type="molecule type" value="Genomic_DNA"/>
</dbReference>
<keyword evidence="9" id="KW-1185">Reference proteome</keyword>
<dbReference type="SMART" id="SM00388">
    <property type="entry name" value="HisKA"/>
    <property type="match status" value="1"/>
</dbReference>
<feature type="transmembrane region" description="Helical" evidence="6">
    <location>
        <begin position="63"/>
        <end position="80"/>
    </location>
</feature>
<dbReference type="AlphaFoldDB" id="L9XSD5"/>
<keyword evidence="6" id="KW-0472">Membrane</keyword>
<dbReference type="Gene3D" id="1.10.287.130">
    <property type="match status" value="1"/>
</dbReference>
<dbReference type="InterPro" id="IPR052162">
    <property type="entry name" value="Sensor_kinase/Photoreceptor"/>
</dbReference>
<keyword evidence="5 8" id="KW-0418">Kinase</keyword>
<dbReference type="FunFam" id="3.30.565.10:FF:000006">
    <property type="entry name" value="Sensor histidine kinase WalK"/>
    <property type="match status" value="1"/>
</dbReference>
<evidence type="ECO:0000256" key="3">
    <source>
        <dbReference type="ARBA" id="ARBA00022553"/>
    </source>
</evidence>
<dbReference type="InterPro" id="IPR004358">
    <property type="entry name" value="Sig_transdc_His_kin-like_C"/>
</dbReference>
<dbReference type="PATRIC" id="fig|1227498.3.peg.1101"/>
<dbReference type="SUPFAM" id="SSF47384">
    <property type="entry name" value="Homodimeric domain of signal transducing histidine kinase"/>
    <property type="match status" value="1"/>
</dbReference>
<dbReference type="Gene3D" id="3.30.565.10">
    <property type="entry name" value="Histidine kinase-like ATPase, C-terminal domain"/>
    <property type="match status" value="1"/>
</dbReference>
<dbReference type="SMART" id="SM00387">
    <property type="entry name" value="HATPase_c"/>
    <property type="match status" value="1"/>
</dbReference>
<accession>L9XSD5</accession>
<evidence type="ECO:0000256" key="5">
    <source>
        <dbReference type="ARBA" id="ARBA00022777"/>
    </source>
</evidence>
<dbReference type="PROSITE" id="PS50109">
    <property type="entry name" value="HIS_KIN"/>
    <property type="match status" value="1"/>
</dbReference>
<dbReference type="CDD" id="cd00082">
    <property type="entry name" value="HisKA"/>
    <property type="match status" value="1"/>
</dbReference>
<dbReference type="InterPro" id="IPR005467">
    <property type="entry name" value="His_kinase_dom"/>
</dbReference>
<gene>
    <name evidence="8" type="ORF">C492_05365</name>
</gene>
<dbReference type="RefSeq" id="WP_008421173.1">
    <property type="nucleotide sequence ID" value="NZ_AOIA01000033.1"/>
</dbReference>
<comment type="catalytic activity">
    <reaction evidence="1">
        <text>ATP + protein L-histidine = ADP + protein N-phospho-L-histidine.</text>
        <dbReference type="EC" id="2.7.13.3"/>
    </reaction>
</comment>
<dbReference type="Proteomes" id="UP000011531">
    <property type="component" value="Unassembled WGS sequence"/>
</dbReference>
<evidence type="ECO:0000313" key="9">
    <source>
        <dbReference type="Proteomes" id="UP000011531"/>
    </source>
</evidence>
<keyword evidence="3" id="KW-0597">Phosphoprotein</keyword>
<feature type="domain" description="Histidine kinase" evidence="7">
    <location>
        <begin position="111"/>
        <end position="324"/>
    </location>
</feature>
<dbReference type="InterPro" id="IPR003594">
    <property type="entry name" value="HATPase_dom"/>
</dbReference>
<dbReference type="InterPro" id="IPR036097">
    <property type="entry name" value="HisK_dim/P_sf"/>
</dbReference>
<evidence type="ECO:0000256" key="1">
    <source>
        <dbReference type="ARBA" id="ARBA00000085"/>
    </source>
</evidence>
<dbReference type="Pfam" id="PF16926">
    <property type="entry name" value="HisKA_4TM"/>
    <property type="match status" value="1"/>
</dbReference>
<name>L9XSD5_9EURY</name>
<dbReference type="GO" id="GO:0000155">
    <property type="term" value="F:phosphorelay sensor kinase activity"/>
    <property type="evidence" value="ECO:0007669"/>
    <property type="project" value="InterPro"/>
</dbReference>